<dbReference type="PROSITE" id="PS51007">
    <property type="entry name" value="CYTC"/>
    <property type="match status" value="1"/>
</dbReference>
<name>A0A517STB6_9BACT</name>
<protein>
    <submittedName>
        <fullName evidence="7">Cytochrome c</fullName>
    </submittedName>
</protein>
<dbReference type="PROSITE" id="PS00018">
    <property type="entry name" value="EF_HAND_1"/>
    <property type="match status" value="1"/>
</dbReference>
<evidence type="ECO:0000256" key="2">
    <source>
        <dbReference type="ARBA" id="ARBA00022723"/>
    </source>
</evidence>
<dbReference type="GO" id="GO:0046872">
    <property type="term" value="F:metal ion binding"/>
    <property type="evidence" value="ECO:0007669"/>
    <property type="project" value="UniProtKB-KW"/>
</dbReference>
<dbReference type="Proteomes" id="UP000315003">
    <property type="component" value="Chromosome"/>
</dbReference>
<dbReference type="InterPro" id="IPR009056">
    <property type="entry name" value="Cyt_c-like_dom"/>
</dbReference>
<dbReference type="InterPro" id="IPR018247">
    <property type="entry name" value="EF_Hand_1_Ca_BS"/>
</dbReference>
<dbReference type="SUPFAM" id="SSF50952">
    <property type="entry name" value="Soluble quinoprotein glucose dehydrogenase"/>
    <property type="match status" value="1"/>
</dbReference>
<accession>A0A517STB6</accession>
<dbReference type="PANTHER" id="PTHR33546">
    <property type="entry name" value="LARGE, MULTIFUNCTIONAL SECRETED PROTEIN-RELATED"/>
    <property type="match status" value="1"/>
</dbReference>
<keyword evidence="5" id="KW-0732">Signal</keyword>
<dbReference type="Gene3D" id="2.60.120.560">
    <property type="entry name" value="Exo-inulinase, domain 1"/>
    <property type="match status" value="1"/>
</dbReference>
<reference evidence="7 8" key="1">
    <citation type="submission" date="2019-02" db="EMBL/GenBank/DDBJ databases">
        <title>Deep-cultivation of Planctomycetes and their phenomic and genomic characterization uncovers novel biology.</title>
        <authorList>
            <person name="Wiegand S."/>
            <person name="Jogler M."/>
            <person name="Boedeker C."/>
            <person name="Pinto D."/>
            <person name="Vollmers J."/>
            <person name="Rivas-Marin E."/>
            <person name="Kohn T."/>
            <person name="Peeters S.H."/>
            <person name="Heuer A."/>
            <person name="Rast P."/>
            <person name="Oberbeckmann S."/>
            <person name="Bunk B."/>
            <person name="Jeske O."/>
            <person name="Meyerdierks A."/>
            <person name="Storesund J.E."/>
            <person name="Kallscheuer N."/>
            <person name="Luecker S."/>
            <person name="Lage O.M."/>
            <person name="Pohl T."/>
            <person name="Merkel B.J."/>
            <person name="Hornburger P."/>
            <person name="Mueller R.-W."/>
            <person name="Bruemmer F."/>
            <person name="Labrenz M."/>
            <person name="Spormann A.M."/>
            <person name="Op den Camp H."/>
            <person name="Overmann J."/>
            <person name="Amann R."/>
            <person name="Jetten M.S.M."/>
            <person name="Mascher T."/>
            <person name="Medema M.H."/>
            <person name="Devos D.P."/>
            <person name="Kaster A.-K."/>
            <person name="Ovreas L."/>
            <person name="Rohde M."/>
            <person name="Galperin M.Y."/>
            <person name="Jogler C."/>
        </authorList>
    </citation>
    <scope>NUCLEOTIDE SEQUENCE [LARGE SCALE GENOMIC DNA]</scope>
    <source>
        <strain evidence="7 8">SV_7m_r</strain>
    </source>
</reference>
<dbReference type="InterPro" id="IPR013427">
    <property type="entry name" value="Haem-bd_dom_put"/>
</dbReference>
<evidence type="ECO:0000256" key="1">
    <source>
        <dbReference type="ARBA" id="ARBA00022617"/>
    </source>
</evidence>
<dbReference type="InterPro" id="IPR036909">
    <property type="entry name" value="Cyt_c-like_dom_sf"/>
</dbReference>
<keyword evidence="1 4" id="KW-0349">Heme</keyword>
<keyword evidence="2 4" id="KW-0479">Metal-binding</keyword>
<dbReference type="GO" id="GO:0016787">
    <property type="term" value="F:hydrolase activity"/>
    <property type="evidence" value="ECO:0007669"/>
    <property type="project" value="InterPro"/>
</dbReference>
<dbReference type="InterPro" id="IPR010496">
    <property type="entry name" value="AL/BT2_dom"/>
</dbReference>
<organism evidence="7 8">
    <name type="scientific">Stieleria bergensis</name>
    <dbReference type="NCBI Taxonomy" id="2528025"/>
    <lineage>
        <taxon>Bacteria</taxon>
        <taxon>Pseudomonadati</taxon>
        <taxon>Planctomycetota</taxon>
        <taxon>Planctomycetia</taxon>
        <taxon>Pirellulales</taxon>
        <taxon>Pirellulaceae</taxon>
        <taxon>Stieleria</taxon>
    </lineage>
</organism>
<dbReference type="Gene3D" id="1.10.760.10">
    <property type="entry name" value="Cytochrome c-like domain"/>
    <property type="match status" value="1"/>
</dbReference>
<feature type="chain" id="PRO_5021867997" evidence="5">
    <location>
        <begin position="29"/>
        <end position="1075"/>
    </location>
</feature>
<evidence type="ECO:0000259" key="6">
    <source>
        <dbReference type="PROSITE" id="PS51007"/>
    </source>
</evidence>
<dbReference type="RefSeq" id="WP_145271218.1">
    <property type="nucleotide sequence ID" value="NZ_CP036272.1"/>
</dbReference>
<dbReference type="GO" id="GO:0009055">
    <property type="term" value="F:electron transfer activity"/>
    <property type="evidence" value="ECO:0007669"/>
    <property type="project" value="InterPro"/>
</dbReference>
<dbReference type="Pfam" id="PF06439">
    <property type="entry name" value="3keto-disac_hyd"/>
    <property type="match status" value="1"/>
</dbReference>
<dbReference type="AlphaFoldDB" id="A0A517STB6"/>
<evidence type="ECO:0000313" key="8">
    <source>
        <dbReference type="Proteomes" id="UP000315003"/>
    </source>
</evidence>
<dbReference type="EMBL" id="CP036272">
    <property type="protein sequence ID" value="QDT59376.1"/>
    <property type="molecule type" value="Genomic_DNA"/>
</dbReference>
<feature type="signal peptide" evidence="5">
    <location>
        <begin position="1"/>
        <end position="28"/>
    </location>
</feature>
<dbReference type="SUPFAM" id="SSF46626">
    <property type="entry name" value="Cytochrome c"/>
    <property type="match status" value="1"/>
</dbReference>
<keyword evidence="8" id="KW-1185">Reference proteome</keyword>
<keyword evidence="3 4" id="KW-0408">Iron</keyword>
<feature type="domain" description="Cytochrome c" evidence="6">
    <location>
        <begin position="928"/>
        <end position="1066"/>
    </location>
</feature>
<dbReference type="OrthoDB" id="223239at2"/>
<evidence type="ECO:0000256" key="3">
    <source>
        <dbReference type="ARBA" id="ARBA00023004"/>
    </source>
</evidence>
<evidence type="ECO:0000313" key="7">
    <source>
        <dbReference type="EMBL" id="QDT59376.1"/>
    </source>
</evidence>
<dbReference type="InterPro" id="IPR011041">
    <property type="entry name" value="Quinoprot_gluc/sorb_DH_b-prop"/>
</dbReference>
<dbReference type="NCBIfam" id="TIGR02603">
    <property type="entry name" value="CxxCH_TIGR02603"/>
    <property type="match status" value="1"/>
</dbReference>
<dbReference type="InterPro" id="IPR011042">
    <property type="entry name" value="6-blade_b-propeller_TolB-like"/>
</dbReference>
<dbReference type="PANTHER" id="PTHR33546:SF1">
    <property type="entry name" value="LARGE, MULTIFUNCTIONAL SECRETED PROTEIN"/>
    <property type="match status" value="1"/>
</dbReference>
<evidence type="ECO:0000256" key="4">
    <source>
        <dbReference type="PROSITE-ProRule" id="PRU00433"/>
    </source>
</evidence>
<proteinExistence type="predicted"/>
<evidence type="ECO:0000256" key="5">
    <source>
        <dbReference type="SAM" id="SignalP"/>
    </source>
</evidence>
<gene>
    <name evidence="7" type="ORF">SV7mr_18830</name>
</gene>
<dbReference type="Gene3D" id="2.120.10.30">
    <property type="entry name" value="TolB, C-terminal domain"/>
    <property type="match status" value="1"/>
</dbReference>
<dbReference type="GO" id="GO:0020037">
    <property type="term" value="F:heme binding"/>
    <property type="evidence" value="ECO:0007669"/>
    <property type="project" value="InterPro"/>
</dbReference>
<sequence precursor="true">MFINCAARFAVLSIGLIALSLSAKPASAEENFQSLFNGEDLSGWAGKTEFWKVKNGVIFGQTTKDKPTKGNTFLVWQGGDVADFVFKAKVRFSGNNSGVQYRSELVGKPEDFVVKGYQADLHPKQEFFGMLYAEKWRGIVAKRFQRVVVGDDGQPQVVGEVGDQEQKLVDNEWNELTIIAVGNRQIHQVGGVTTMDLTDNHPEAKRKGILALQLHAGAPMTVEFKDIRLRHLKGKAAKAVIDSVTEKAGNTATPIDRIKVAKGFKAELLYSVPGDTQGSWVNLCTDNKGRLIVSDQFGGLYRITPPAVGETLSASEIEKVPADIRAVNGMVWAFDALYVAVNDYEKKIPSGLYRITDSDGDDHLDKVELLREMKARGDHGVHAVVPSPDGKSLFLITGNNTTPTELAKTSQVPQVWGEDHLLPSMPDGRGHNRGRLAPGGIIYKVDPDGKNFEAYANGFRNIFDAAFNRDGELFTYDADMEYDFNVPWYRPTRICQVTSGAEFGWRNGAGKRPTFYADNLPPVLDIGPGSPTGVTFGYGAKFPAMYQNAMYALDWSWGKLYAIHLKLDPNSSSYTATKEEFVTGAPLPITDAIIRPSDGAMYFTIGGRRVQSGLYRVTYVGDESTELVEAEPMTTDALELRRSLEKYHGRQDPKAVTVAWPHLSSSDRFIRNAARTAIEHQPAETWAGKALAESDPELQVEALLALSRVAGVCPQHRGESSPAVDTKMRDKLLTAVLAIDWAELDATTQLTLQRTLQIILTRFGRPDDEMVGKLTAALDPLFPSESFELNWLLCETLAWLESPTVAAKAMALIKAAPTQEEQVQYARSIRFLKAGWNHELHTAYFEWFLKAANYRGGASFAKFIEFIRNDAVASLSVSEKESLNEVLAKKPTEKSALENLGDIFAGRSETQWTLDELSQAARTDLKQRDFDNGRKMFAAAACYACHRFGNQGGMTGPDLTSAGRRYSAHDLLDQVIHPSKVINDQFSSVKVLTEDGVIYTGVVVNLNGDQITLNTDLTAPDKRVTINRNSVEQIFVSNVSPMPAGLFNRMTKDEILDLTAYLISGGDSKHELFKK</sequence>